<protein>
    <submittedName>
        <fullName evidence="2">Uncharacterized membrane protein</fullName>
    </submittedName>
</protein>
<keyword evidence="1" id="KW-0472">Membrane</keyword>
<evidence type="ECO:0000313" key="3">
    <source>
        <dbReference type="Proteomes" id="UP000183410"/>
    </source>
</evidence>
<keyword evidence="3" id="KW-1185">Reference proteome</keyword>
<dbReference type="EMBL" id="FONN01000024">
    <property type="protein sequence ID" value="SFF30162.1"/>
    <property type="molecule type" value="Genomic_DNA"/>
</dbReference>
<feature type="transmembrane region" description="Helical" evidence="1">
    <location>
        <begin position="83"/>
        <end position="104"/>
    </location>
</feature>
<dbReference type="Pfam" id="PF22564">
    <property type="entry name" value="HAAS"/>
    <property type="match status" value="1"/>
</dbReference>
<organism evidence="2 3">
    <name type="scientific">Paenibacillus algorifonticola</name>
    <dbReference type="NCBI Taxonomy" id="684063"/>
    <lineage>
        <taxon>Bacteria</taxon>
        <taxon>Bacillati</taxon>
        <taxon>Bacillota</taxon>
        <taxon>Bacilli</taxon>
        <taxon>Bacillales</taxon>
        <taxon>Paenibacillaceae</taxon>
        <taxon>Paenibacillus</taxon>
    </lineage>
</organism>
<keyword evidence="1" id="KW-1133">Transmembrane helix</keyword>
<dbReference type="AlphaFoldDB" id="A0A1I2HKF5"/>
<feature type="transmembrane region" description="Helical" evidence="1">
    <location>
        <begin position="135"/>
        <end position="157"/>
    </location>
</feature>
<name>A0A1I2HKF5_9BACL</name>
<evidence type="ECO:0000256" key="1">
    <source>
        <dbReference type="SAM" id="Phobius"/>
    </source>
</evidence>
<keyword evidence="1" id="KW-0812">Transmembrane</keyword>
<reference evidence="3" key="1">
    <citation type="submission" date="2016-10" db="EMBL/GenBank/DDBJ databases">
        <authorList>
            <person name="Varghese N."/>
            <person name="Submissions S."/>
        </authorList>
    </citation>
    <scope>NUCLEOTIDE SEQUENCE [LARGE SCALE GENOMIC DNA]</scope>
    <source>
        <strain evidence="3">CGMCC 1.10223</strain>
    </source>
</reference>
<dbReference type="OrthoDB" id="9804829at2"/>
<gene>
    <name evidence="2" type="ORF">SAMN04487969_12422</name>
</gene>
<proteinExistence type="predicted"/>
<accession>A0A1I2HKF5</accession>
<dbReference type="Proteomes" id="UP000183410">
    <property type="component" value="Unassembled WGS sequence"/>
</dbReference>
<evidence type="ECO:0000313" key="2">
    <source>
        <dbReference type="EMBL" id="SFF30162.1"/>
    </source>
</evidence>
<sequence length="186" mass="20381">MMMTKHNYMSELERLLAKVPDKQRREWLFDYYSHFQQAEENGQSEHEAALELGDPRQIASELLLGYKVQRAEAEKSFGNTSKAVLATVSLGFFNIVFVLGPYVAAVGVLIALWATTLALGLAGVTTVLESTWSGMFTLTQAASIGLVCIGLGILLGVGVNALTKGFFAATIKYLKFNTKIIRGKKQ</sequence>
<dbReference type="RefSeq" id="WP_052736714.1">
    <property type="nucleotide sequence ID" value="NZ_FONN01000024.1"/>
</dbReference>